<dbReference type="Proteomes" id="UP000290568">
    <property type="component" value="Chromosome"/>
</dbReference>
<dbReference type="GO" id="GO:0003841">
    <property type="term" value="F:1-acylglycerol-3-phosphate O-acyltransferase activity"/>
    <property type="evidence" value="ECO:0007669"/>
    <property type="project" value="UniProtKB-EC"/>
</dbReference>
<evidence type="ECO:0000256" key="1">
    <source>
        <dbReference type="ARBA" id="ARBA00005189"/>
    </source>
</evidence>
<feature type="domain" description="Phospholipid/glycerol acyltransferase" evidence="6">
    <location>
        <begin position="77"/>
        <end position="202"/>
    </location>
</feature>
<evidence type="ECO:0000259" key="6">
    <source>
        <dbReference type="SMART" id="SM00563"/>
    </source>
</evidence>
<proteinExistence type="predicted"/>
<keyword evidence="8" id="KW-1185">Reference proteome</keyword>
<dbReference type="Pfam" id="PF01553">
    <property type="entry name" value="Acyltransferase"/>
    <property type="match status" value="1"/>
</dbReference>
<name>A0A449A3G4_9BACT</name>
<evidence type="ECO:0000256" key="4">
    <source>
        <dbReference type="ARBA" id="ARBA00023098"/>
    </source>
</evidence>
<dbReference type="EMBL" id="LR214950">
    <property type="protein sequence ID" value="VEU58762.1"/>
    <property type="molecule type" value="Genomic_DNA"/>
</dbReference>
<evidence type="ECO:0000256" key="3">
    <source>
        <dbReference type="ARBA" id="ARBA00022679"/>
    </source>
</evidence>
<evidence type="ECO:0000313" key="7">
    <source>
        <dbReference type="EMBL" id="VEU58762.1"/>
    </source>
</evidence>
<dbReference type="GO" id="GO:0006654">
    <property type="term" value="P:phosphatidic acid biosynthetic process"/>
    <property type="evidence" value="ECO:0007669"/>
    <property type="project" value="TreeGrafter"/>
</dbReference>
<dbReference type="RefSeq" id="WP_129620390.1">
    <property type="nucleotide sequence ID" value="NZ_LR214950.1"/>
</dbReference>
<dbReference type="PANTHER" id="PTHR10434:SF64">
    <property type="entry name" value="1-ACYL-SN-GLYCEROL-3-PHOSPHATE ACYLTRANSFERASE-RELATED"/>
    <property type="match status" value="1"/>
</dbReference>
<dbReference type="AlphaFoldDB" id="A0A449A3G4"/>
<dbReference type="OrthoDB" id="9803035at2"/>
<dbReference type="SUPFAM" id="SSF69593">
    <property type="entry name" value="Glycerol-3-phosphate (1)-acyltransferase"/>
    <property type="match status" value="1"/>
</dbReference>
<dbReference type="STRING" id="29556.VO56_02295"/>
<dbReference type="InterPro" id="IPR002123">
    <property type="entry name" value="Plipid/glycerol_acylTrfase"/>
</dbReference>
<sequence>MKLTIKPIFKKILFVFPWLNRLRRIFSLSRKYRKTPENVPAQLRNDFLSKLSRKILDIYNVDLEVFGADNLPSSGNVMLVPNHKSNADSLAIMAALWKVQDDPNKERKVPTFLAKKELLDSRILRNALSLNDAFAIDRNNFRESLEVLKEFSAFVKENKTYGVIFPEGTRVKGKELGEFKSGAFKVAKNDYYTIVPVAISGSETVFNKDRKGRLKVVVSFLNPLKPTAYMTQEPKAVAERVRKLIQEEIDKNE</sequence>
<dbReference type="CDD" id="cd07989">
    <property type="entry name" value="LPLAT_AGPAT-like"/>
    <property type="match status" value="1"/>
</dbReference>
<protein>
    <submittedName>
        <fullName evidence="7">1-acyl-sn-glycerol-3-phosphate acyltransferase</fullName>
        <ecNumber evidence="7">2.3.1.51</ecNumber>
    </submittedName>
</protein>
<dbReference type="SMART" id="SM00563">
    <property type="entry name" value="PlsC"/>
    <property type="match status" value="1"/>
</dbReference>
<organism evidence="7 8">
    <name type="scientific">Mycoplasmopsis gallinacea</name>
    <dbReference type="NCBI Taxonomy" id="29556"/>
    <lineage>
        <taxon>Bacteria</taxon>
        <taxon>Bacillati</taxon>
        <taxon>Mycoplasmatota</taxon>
        <taxon>Mycoplasmoidales</taxon>
        <taxon>Metamycoplasmataceae</taxon>
        <taxon>Mycoplasmopsis</taxon>
    </lineage>
</organism>
<comment type="pathway">
    <text evidence="1">Lipid metabolism.</text>
</comment>
<dbReference type="EC" id="2.3.1.51" evidence="7"/>
<keyword evidence="3 7" id="KW-0808">Transferase</keyword>
<evidence type="ECO:0000313" key="8">
    <source>
        <dbReference type="Proteomes" id="UP000290568"/>
    </source>
</evidence>
<dbReference type="PANTHER" id="PTHR10434">
    <property type="entry name" value="1-ACYL-SN-GLYCEROL-3-PHOSPHATE ACYLTRANSFERASE"/>
    <property type="match status" value="1"/>
</dbReference>
<reference evidence="7 8" key="1">
    <citation type="submission" date="2019-01" db="EMBL/GenBank/DDBJ databases">
        <authorList>
            <consortium name="Pathogen Informatics"/>
        </authorList>
    </citation>
    <scope>NUCLEOTIDE SEQUENCE [LARGE SCALE GENOMIC DNA]</scope>
    <source>
        <strain evidence="7 8">NCTC10183</strain>
    </source>
</reference>
<keyword evidence="5 7" id="KW-0012">Acyltransferase</keyword>
<gene>
    <name evidence="7" type="primary">plsC</name>
    <name evidence="7" type="ORF">NCTC10183_00542</name>
</gene>
<keyword evidence="4" id="KW-0443">Lipid metabolism</keyword>
<evidence type="ECO:0000256" key="2">
    <source>
        <dbReference type="ARBA" id="ARBA00022516"/>
    </source>
</evidence>
<evidence type="ECO:0000256" key="5">
    <source>
        <dbReference type="ARBA" id="ARBA00023315"/>
    </source>
</evidence>
<keyword evidence="2" id="KW-0444">Lipid biosynthesis</keyword>
<accession>A0A449A3G4</accession>